<dbReference type="InterPro" id="IPR029044">
    <property type="entry name" value="Nucleotide-diphossugar_trans"/>
</dbReference>
<feature type="domain" description="Glycosyltransferase 2-like" evidence="1">
    <location>
        <begin position="36"/>
        <end position="95"/>
    </location>
</feature>
<dbReference type="Proteomes" id="UP000215002">
    <property type="component" value="Chromosome"/>
</dbReference>
<name>A0A223NX14_9SPHI</name>
<evidence type="ECO:0000313" key="3">
    <source>
        <dbReference type="Proteomes" id="UP000215002"/>
    </source>
</evidence>
<reference evidence="2 3" key="1">
    <citation type="submission" date="2017-08" db="EMBL/GenBank/DDBJ databases">
        <title>Complete genome sequence of Mucilaginibacter sp. strain BJC16-A31.</title>
        <authorList>
            <consortium name="Henan University of Science and Technology"/>
            <person name="You X."/>
        </authorList>
    </citation>
    <scope>NUCLEOTIDE SEQUENCE [LARGE SCALE GENOMIC DNA]</scope>
    <source>
        <strain evidence="2 3">BJC16-A31</strain>
    </source>
</reference>
<dbReference type="Gene3D" id="3.90.550.10">
    <property type="entry name" value="Spore Coat Polysaccharide Biosynthesis Protein SpsA, Chain A"/>
    <property type="match status" value="1"/>
</dbReference>
<organism evidence="2 3">
    <name type="scientific">Mucilaginibacter xinganensis</name>
    <dbReference type="NCBI Taxonomy" id="1234841"/>
    <lineage>
        <taxon>Bacteria</taxon>
        <taxon>Pseudomonadati</taxon>
        <taxon>Bacteroidota</taxon>
        <taxon>Sphingobacteriia</taxon>
        <taxon>Sphingobacteriales</taxon>
        <taxon>Sphingobacteriaceae</taxon>
        <taxon>Mucilaginibacter</taxon>
    </lineage>
</organism>
<dbReference type="EMBL" id="CP022743">
    <property type="protein sequence ID" value="ASU34402.1"/>
    <property type="molecule type" value="Genomic_DNA"/>
</dbReference>
<dbReference type="SUPFAM" id="SSF53448">
    <property type="entry name" value="Nucleotide-diphospho-sugar transferases"/>
    <property type="match status" value="1"/>
</dbReference>
<accession>A0A223NX14</accession>
<keyword evidence="3" id="KW-1185">Reference proteome</keyword>
<dbReference type="RefSeq" id="WP_157740798.1">
    <property type="nucleotide sequence ID" value="NZ_CP022743.1"/>
</dbReference>
<evidence type="ECO:0000259" key="1">
    <source>
        <dbReference type="Pfam" id="PF00535"/>
    </source>
</evidence>
<dbReference type="Pfam" id="PF00535">
    <property type="entry name" value="Glycos_transf_2"/>
    <property type="match status" value="1"/>
</dbReference>
<dbReference type="InterPro" id="IPR001173">
    <property type="entry name" value="Glyco_trans_2-like"/>
</dbReference>
<evidence type="ECO:0000313" key="2">
    <source>
        <dbReference type="EMBL" id="ASU34402.1"/>
    </source>
</evidence>
<protein>
    <recommendedName>
        <fullName evidence="1">Glycosyltransferase 2-like domain-containing protein</fullName>
    </recommendedName>
</protein>
<dbReference type="OrthoDB" id="1114838at2"/>
<proteinExistence type="predicted"/>
<sequence length="172" mass="19739">MPSRRSDLNNLLKCLQANGDEFPNVQVGINDSMEYNIGTKRNIMLKEALGKYVVFIDDDDEVSPNYVSLILEACKQDPDCIGINGTITTNGHDLRKWFISKEFGKWYTGPDGTYYRTPNHISPVRRELALQAGFPEIAFGEDAEYSKRLMHFLRTESTIIEPIYNYKYISNK</sequence>
<gene>
    <name evidence="2" type="ORF">MuYL_2515</name>
</gene>
<dbReference type="AlphaFoldDB" id="A0A223NX14"/>
<dbReference type="KEGG" id="muc:MuYL_2515"/>